<sequence>MTVKPSAQKKKEGLLRRHFGADTAEIMKSINASIDIDRRLYNQDIAGSVAHCNMLVSQGLITEDDGLAITRGL</sequence>
<reference evidence="1" key="1">
    <citation type="submission" date="2018-05" db="EMBL/GenBank/DDBJ databases">
        <authorList>
            <person name="Lanie J.A."/>
            <person name="Ng W.-L."/>
            <person name="Kazmierczak K.M."/>
            <person name="Andrzejewski T.M."/>
            <person name="Davidsen T.M."/>
            <person name="Wayne K.J."/>
            <person name="Tettelin H."/>
            <person name="Glass J.I."/>
            <person name="Rusch D."/>
            <person name="Podicherti R."/>
            <person name="Tsui H.-C.T."/>
            <person name="Winkler M.E."/>
        </authorList>
    </citation>
    <scope>NUCLEOTIDE SEQUENCE</scope>
</reference>
<accession>A0A383A215</accession>
<dbReference type="InterPro" id="IPR008948">
    <property type="entry name" value="L-Aspartase-like"/>
</dbReference>
<dbReference type="InterPro" id="IPR009049">
    <property type="entry name" value="Argininosuccinate_lyase"/>
</dbReference>
<dbReference type="InterPro" id="IPR024083">
    <property type="entry name" value="Fumarase/histidase_N"/>
</dbReference>
<dbReference type="GO" id="GO:0042450">
    <property type="term" value="P:L-arginine biosynthetic process via ornithine"/>
    <property type="evidence" value="ECO:0007669"/>
    <property type="project" value="InterPro"/>
</dbReference>
<evidence type="ECO:0000313" key="1">
    <source>
        <dbReference type="EMBL" id="SVE01691.1"/>
    </source>
</evidence>
<proteinExistence type="predicted"/>
<organism evidence="1">
    <name type="scientific">marine metagenome</name>
    <dbReference type="NCBI Taxonomy" id="408172"/>
    <lineage>
        <taxon>unclassified sequences</taxon>
        <taxon>metagenomes</taxon>
        <taxon>ecological metagenomes</taxon>
    </lineage>
</organism>
<dbReference type="EMBL" id="UINC01188461">
    <property type="protein sequence ID" value="SVE01691.1"/>
    <property type="molecule type" value="Genomic_DNA"/>
</dbReference>
<gene>
    <name evidence="1" type="ORF">METZ01_LOCUS454545</name>
</gene>
<dbReference type="PANTHER" id="PTHR43814">
    <property type="entry name" value="ARGININOSUCCINATE LYASE"/>
    <property type="match status" value="1"/>
</dbReference>
<feature type="non-terminal residue" evidence="1">
    <location>
        <position position="73"/>
    </location>
</feature>
<dbReference type="GO" id="GO:0005829">
    <property type="term" value="C:cytosol"/>
    <property type="evidence" value="ECO:0007669"/>
    <property type="project" value="TreeGrafter"/>
</dbReference>
<dbReference type="PANTHER" id="PTHR43814:SF1">
    <property type="entry name" value="ARGININOSUCCINATE LYASE"/>
    <property type="match status" value="1"/>
</dbReference>
<dbReference type="SUPFAM" id="SSF48557">
    <property type="entry name" value="L-aspartase-like"/>
    <property type="match status" value="1"/>
</dbReference>
<dbReference type="AlphaFoldDB" id="A0A383A215"/>
<evidence type="ECO:0008006" key="2">
    <source>
        <dbReference type="Google" id="ProtNLM"/>
    </source>
</evidence>
<protein>
    <recommendedName>
        <fullName evidence="2">Fumarate lyase N-terminal domain-containing protein</fullName>
    </recommendedName>
</protein>
<dbReference type="GO" id="GO:0004056">
    <property type="term" value="F:argininosuccinate lyase activity"/>
    <property type="evidence" value="ECO:0007669"/>
    <property type="project" value="InterPro"/>
</dbReference>
<name>A0A383A215_9ZZZZ</name>
<dbReference type="Gene3D" id="1.10.275.10">
    <property type="entry name" value="Fumarase/aspartase (N-terminal domain)"/>
    <property type="match status" value="1"/>
</dbReference>